<dbReference type="InterPro" id="IPR045584">
    <property type="entry name" value="Pilin-like"/>
</dbReference>
<protein>
    <submittedName>
        <fullName evidence="2">Prepilin-type N-terminal cleavage/methylation domain-containing protein</fullName>
    </submittedName>
</protein>
<keyword evidence="1" id="KW-0812">Transmembrane</keyword>
<organism evidence="2 3">
    <name type="scientific">Alkalimonas collagenimarina</name>
    <dbReference type="NCBI Taxonomy" id="400390"/>
    <lineage>
        <taxon>Bacteria</taxon>
        <taxon>Pseudomonadati</taxon>
        <taxon>Pseudomonadota</taxon>
        <taxon>Gammaproteobacteria</taxon>
        <taxon>Alkalimonas</taxon>
    </lineage>
</organism>
<evidence type="ECO:0000313" key="2">
    <source>
        <dbReference type="EMBL" id="MDP4537762.1"/>
    </source>
</evidence>
<proteinExistence type="predicted"/>
<evidence type="ECO:0000313" key="3">
    <source>
        <dbReference type="Proteomes" id="UP001231616"/>
    </source>
</evidence>
<reference evidence="2 3" key="1">
    <citation type="submission" date="2023-08" db="EMBL/GenBank/DDBJ databases">
        <authorList>
            <person name="Joshi A."/>
            <person name="Thite S."/>
        </authorList>
    </citation>
    <scope>NUCLEOTIDE SEQUENCE [LARGE SCALE GENOMIC DNA]</scope>
    <source>
        <strain evidence="2 3">AC40</strain>
    </source>
</reference>
<name>A0ABT9H373_9GAMM</name>
<dbReference type="Gene3D" id="3.30.700.10">
    <property type="entry name" value="Glycoprotein, Type 4 Pilin"/>
    <property type="match status" value="1"/>
</dbReference>
<dbReference type="RefSeq" id="WP_305895011.1">
    <property type="nucleotide sequence ID" value="NZ_JAUZVZ010000032.1"/>
</dbReference>
<dbReference type="EMBL" id="JAUZVZ010000032">
    <property type="protein sequence ID" value="MDP4537762.1"/>
    <property type="molecule type" value="Genomic_DNA"/>
</dbReference>
<keyword evidence="1" id="KW-1133">Transmembrane helix</keyword>
<sequence length="151" mass="15698">MQTKQQGFTLVELIIVIVILGILAVTAAPRFLDFSGDANASVLSGVRGSLESAGALVYGKAIIAGSHNVDKADNPDDVEGIAIHFGYPVATEDALSAAAELSDFEFSTATTTSIRIAATEDALDDEGCYVEYNEAADNGEKPVITLVVDGC</sequence>
<dbReference type="Pfam" id="PF07963">
    <property type="entry name" value="N_methyl"/>
    <property type="match status" value="1"/>
</dbReference>
<gene>
    <name evidence="2" type="ORF">Q3O60_16385</name>
</gene>
<keyword evidence="3" id="KW-1185">Reference proteome</keyword>
<dbReference type="SUPFAM" id="SSF54523">
    <property type="entry name" value="Pili subunits"/>
    <property type="match status" value="1"/>
</dbReference>
<accession>A0ABT9H373</accession>
<dbReference type="PROSITE" id="PS00409">
    <property type="entry name" value="PROKAR_NTER_METHYL"/>
    <property type="match status" value="1"/>
</dbReference>
<dbReference type="Proteomes" id="UP001231616">
    <property type="component" value="Unassembled WGS sequence"/>
</dbReference>
<dbReference type="InterPro" id="IPR012902">
    <property type="entry name" value="N_methyl_site"/>
</dbReference>
<comment type="caution">
    <text evidence="2">The sequence shown here is derived from an EMBL/GenBank/DDBJ whole genome shotgun (WGS) entry which is preliminary data.</text>
</comment>
<dbReference type="NCBIfam" id="TIGR02532">
    <property type="entry name" value="IV_pilin_GFxxxE"/>
    <property type="match status" value="1"/>
</dbReference>
<keyword evidence="1" id="KW-0472">Membrane</keyword>
<evidence type="ECO:0000256" key="1">
    <source>
        <dbReference type="SAM" id="Phobius"/>
    </source>
</evidence>
<feature type="transmembrane region" description="Helical" evidence="1">
    <location>
        <begin position="7"/>
        <end position="28"/>
    </location>
</feature>